<feature type="domain" description="Gamma-secretase-activating protein C-terminal" evidence="2">
    <location>
        <begin position="691"/>
        <end position="787"/>
    </location>
</feature>
<sequence length="1204" mass="132906">MAAVTAKPILFLEENQYSNFEWIGEIEDGSLLCRWEEEVLVRGPADSSGDGGPEGATSSLAFATQIAIATPDLQCTQVLYTFDKVVPVVQASVNASRTLLGFVTRRNVGEGNKYAAYVAEVAPQGGVFSLNIDCSRQIFLEFLHTEENEKPLGDSWIAKLLVFVHRESIAIYSFPLSLKDGTSWVVDDQPLTESVVRSFVWAQWEPRHNHLYYLHYRPPPEVGLTLGSCESEEDEMRPRPMLTALQFHPNKPHETVLNVPLELSGLEHSPMDLSGDYRDQGLLHTAGDAWLDLRVVTSPSGAVCICHHYIYKSRLAETPADPESCAVYLAYSVTLLHHGCVLHTVVPGVPWGHAHSALPTYSLFGDHYLLVIVPGVCMHMLDIGLDHMPNNHIVTTPPPQLLPNAQLFQICGKKVTSGRSMTFVDGVNQMLVEVRVTKESLFSLFKCSAVLSNRLAILHLASVHDKDHDLSRKLMWSVCEDPYNLDTPVLLQEYLVGETYAAVHKHIDSDAGHLISLLPITTAPFTTDTEYIESPAEENVRISYCLLENACIMLLSPRERVVRSISDTWTKLWEHTSCRHHQRFSLTDVVDKLMVSLDTYKPEALSQGSTPVSPASPLVGGLTITSLGLTLAHLMFDPLPFNEAENTTSSKLEHLLSVNLRELSMYCLKHFPHESPMRVHAVASKYVCTQLQVSRRLCSILCSSQTLVPTEKSEKGFTFIEQLEDAVATRLFTLLERYHSATEAVAFPLPQGYNSFLAYLAHRCLPHLVFMQYVQRGVLQLNVDVLHLDDTPQNVERKLEIISSVPLVRSLRALQYWQHPMSLILRSRLHAGSILAGEGPGQPRTPTQSARINAQHIQNKGLTAFPTADRLSPFDTFLDLLTAKANLTDLDLGLLYEGTIASLEYIKPEMENELGTPRPSVRLQPRLQSRLQPRLQFSSSSLALQSRPQPRPSVSPPARLQSRPPASAFSLALQPSPFSLVLQPRPSVSPSSLGLQSRLQPRSVSPPASLQSRLRRLVLVPSSPQFALCSLALQSVLQPRPSVSSSSLALQSRPQPPLQSRLQPRPSVSSQPPVASPRPFSSSSSLAFSSRPPGLALLVSFALNLALQPRPSVSALQPRPSVSSSSLQARFQPRLSPFRVSPSFSLALQSPVPKSRLQPRPHLALQPRPRPSVSSGSPFSLVSASPFRASPFDPSAHLATPKGL</sequence>
<dbReference type="InterPro" id="IPR028010">
    <property type="entry name" value="GSAP_C_dom"/>
</dbReference>
<comment type="caution">
    <text evidence="3">The sequence shown here is derived from an EMBL/GenBank/DDBJ whole genome shotgun (WGS) entry which is preliminary data.</text>
</comment>
<protein>
    <recommendedName>
        <fullName evidence="2">Gamma-secretase-activating protein C-terminal domain-containing protein</fullName>
    </recommendedName>
</protein>
<evidence type="ECO:0000313" key="3">
    <source>
        <dbReference type="EMBL" id="ROT60930.1"/>
    </source>
</evidence>
<reference evidence="3 4" key="1">
    <citation type="submission" date="2018-04" db="EMBL/GenBank/DDBJ databases">
        <authorList>
            <person name="Zhang X."/>
            <person name="Yuan J."/>
            <person name="Li F."/>
            <person name="Xiang J."/>
        </authorList>
    </citation>
    <scope>NUCLEOTIDE SEQUENCE [LARGE SCALE GENOMIC DNA]</scope>
    <source>
        <tissue evidence="3">Muscle</tissue>
    </source>
</reference>
<dbReference type="PANTHER" id="PTHR13630:SF1">
    <property type="entry name" value="GAMMA-SECRETASE-ACTIVATING PROTEIN"/>
    <property type="match status" value="1"/>
</dbReference>
<dbReference type="Pfam" id="PF14959">
    <property type="entry name" value="GSAP-16"/>
    <property type="match status" value="1"/>
</dbReference>
<name>A0A423S9M9_PENVA</name>
<dbReference type="Proteomes" id="UP000283509">
    <property type="component" value="Unassembled WGS sequence"/>
</dbReference>
<reference evidence="3 4" key="2">
    <citation type="submission" date="2019-01" db="EMBL/GenBank/DDBJ databases">
        <title>The decoding of complex shrimp genome reveals the adaptation for benthos swimmer, frequently molting mechanism and breeding impact on genome.</title>
        <authorList>
            <person name="Sun Y."/>
            <person name="Gao Y."/>
            <person name="Yu Y."/>
        </authorList>
    </citation>
    <scope>NUCLEOTIDE SEQUENCE [LARGE SCALE GENOMIC DNA]</scope>
    <source>
        <tissue evidence="3">Muscle</tissue>
    </source>
</reference>
<dbReference type="AlphaFoldDB" id="A0A423S9M9"/>
<keyword evidence="4" id="KW-1185">Reference proteome</keyword>
<feature type="region of interest" description="Disordered" evidence="1">
    <location>
        <begin position="983"/>
        <end position="1007"/>
    </location>
</feature>
<organism evidence="3 4">
    <name type="scientific">Penaeus vannamei</name>
    <name type="common">Whiteleg shrimp</name>
    <name type="synonym">Litopenaeus vannamei</name>
    <dbReference type="NCBI Taxonomy" id="6689"/>
    <lineage>
        <taxon>Eukaryota</taxon>
        <taxon>Metazoa</taxon>
        <taxon>Ecdysozoa</taxon>
        <taxon>Arthropoda</taxon>
        <taxon>Crustacea</taxon>
        <taxon>Multicrustacea</taxon>
        <taxon>Malacostraca</taxon>
        <taxon>Eumalacostraca</taxon>
        <taxon>Eucarida</taxon>
        <taxon>Decapoda</taxon>
        <taxon>Dendrobranchiata</taxon>
        <taxon>Penaeoidea</taxon>
        <taxon>Penaeidae</taxon>
        <taxon>Penaeus</taxon>
    </lineage>
</organism>
<evidence type="ECO:0000259" key="2">
    <source>
        <dbReference type="Pfam" id="PF14959"/>
    </source>
</evidence>
<feature type="compositionally biased region" description="Low complexity" evidence="1">
    <location>
        <begin position="939"/>
        <end position="948"/>
    </location>
</feature>
<dbReference type="EMBL" id="QCYY01004481">
    <property type="protein sequence ID" value="ROT60930.1"/>
    <property type="molecule type" value="Genomic_DNA"/>
</dbReference>
<evidence type="ECO:0000256" key="1">
    <source>
        <dbReference type="SAM" id="MobiDB-lite"/>
    </source>
</evidence>
<dbReference type="GO" id="GO:1902004">
    <property type="term" value="P:positive regulation of amyloid-beta formation"/>
    <property type="evidence" value="ECO:0007669"/>
    <property type="project" value="TreeGrafter"/>
</dbReference>
<dbReference type="InterPro" id="IPR026172">
    <property type="entry name" value="GSAP_fam"/>
</dbReference>
<evidence type="ECO:0000313" key="4">
    <source>
        <dbReference type="Proteomes" id="UP000283509"/>
    </source>
</evidence>
<dbReference type="PANTHER" id="PTHR13630">
    <property type="entry name" value="GAMMA-SECRETASE-ACTIVATING PROTEIN"/>
    <property type="match status" value="1"/>
</dbReference>
<accession>A0A423S9M9</accession>
<dbReference type="STRING" id="6689.A0A423S9M9"/>
<feature type="region of interest" description="Disordered" evidence="1">
    <location>
        <begin position="1151"/>
        <end position="1179"/>
    </location>
</feature>
<proteinExistence type="predicted"/>
<feature type="region of interest" description="Disordered" evidence="1">
    <location>
        <begin position="939"/>
        <end position="965"/>
    </location>
</feature>
<feature type="region of interest" description="Disordered" evidence="1">
    <location>
        <begin position="1046"/>
        <end position="1085"/>
    </location>
</feature>
<dbReference type="GO" id="GO:0005802">
    <property type="term" value="C:trans-Golgi network"/>
    <property type="evidence" value="ECO:0007669"/>
    <property type="project" value="TreeGrafter"/>
</dbReference>
<feature type="compositionally biased region" description="Polar residues" evidence="1">
    <location>
        <begin position="986"/>
        <end position="1007"/>
    </location>
</feature>
<gene>
    <name evidence="3" type="ORF">C7M84_021374</name>
</gene>